<dbReference type="EMBL" id="JALDAX010000037">
    <property type="protein sequence ID" value="MCI3246476.1"/>
    <property type="molecule type" value="Genomic_DNA"/>
</dbReference>
<dbReference type="Gene3D" id="3.30.750.24">
    <property type="entry name" value="STAS domain"/>
    <property type="match status" value="1"/>
</dbReference>
<dbReference type="PROSITE" id="PS50921">
    <property type="entry name" value="ANTAR"/>
    <property type="match status" value="1"/>
</dbReference>
<gene>
    <name evidence="4" type="ORF">MQN93_43030</name>
</gene>
<dbReference type="InterPro" id="IPR005561">
    <property type="entry name" value="ANTAR"/>
</dbReference>
<dbReference type="PANTHER" id="PTHR33495:SF2">
    <property type="entry name" value="ANTI-SIGMA FACTOR ANTAGONIST TM_1081-RELATED"/>
    <property type="match status" value="1"/>
</dbReference>
<keyword evidence="5" id="KW-1185">Reference proteome</keyword>
<evidence type="ECO:0000259" key="3">
    <source>
        <dbReference type="PROSITE" id="PS50921"/>
    </source>
</evidence>
<dbReference type="CDD" id="cd07043">
    <property type="entry name" value="STAS_anti-anti-sigma_factors"/>
    <property type="match status" value="1"/>
</dbReference>
<dbReference type="SUPFAM" id="SSF52172">
    <property type="entry name" value="CheY-like"/>
    <property type="match status" value="1"/>
</dbReference>
<dbReference type="Pfam" id="PF03861">
    <property type="entry name" value="ANTAR"/>
    <property type="match status" value="1"/>
</dbReference>
<dbReference type="InterPro" id="IPR036388">
    <property type="entry name" value="WH-like_DNA-bd_sf"/>
</dbReference>
<dbReference type="Pfam" id="PF13466">
    <property type="entry name" value="STAS_2"/>
    <property type="match status" value="1"/>
</dbReference>
<evidence type="ECO:0000313" key="5">
    <source>
        <dbReference type="Proteomes" id="UP001165270"/>
    </source>
</evidence>
<proteinExistence type="predicted"/>
<sequence length="244" mass="26025">MRVDAAGDRLAVTVCGELDLDSDPLLQQALNKALDRAAGGLELDLAAVDFCDCSALNVLLDVRGRARLAGKQVILRATSRAVERLLSLTDTLPLFTDGRTMLDGLPSPAQAAARQTARPATSAGNQATPVGRQETAGAHETRPRLPTEPAEPSGESLATENAQLHRAMETRTPIDLARGMLMASFQLNAEQAWQVLRTTSQHSNTKLHQIADALLQTADGHTSLPEPLTRHLTIAVQTHANPTA</sequence>
<dbReference type="PANTHER" id="PTHR33495">
    <property type="entry name" value="ANTI-SIGMA FACTOR ANTAGONIST TM_1081-RELATED-RELATED"/>
    <property type="match status" value="1"/>
</dbReference>
<dbReference type="InterPro" id="IPR058548">
    <property type="entry name" value="MlaB-like_STAS"/>
</dbReference>
<comment type="caution">
    <text evidence="4">The sequence shown here is derived from an EMBL/GenBank/DDBJ whole genome shotgun (WGS) entry which is preliminary data.</text>
</comment>
<evidence type="ECO:0000313" key="4">
    <source>
        <dbReference type="EMBL" id="MCI3246476.1"/>
    </source>
</evidence>
<evidence type="ECO:0000259" key="2">
    <source>
        <dbReference type="PROSITE" id="PS50801"/>
    </source>
</evidence>
<dbReference type="SMART" id="SM01012">
    <property type="entry name" value="ANTAR"/>
    <property type="match status" value="1"/>
</dbReference>
<feature type="region of interest" description="Disordered" evidence="1">
    <location>
        <begin position="103"/>
        <end position="163"/>
    </location>
</feature>
<evidence type="ECO:0000256" key="1">
    <source>
        <dbReference type="SAM" id="MobiDB-lite"/>
    </source>
</evidence>
<feature type="domain" description="STAS" evidence="2">
    <location>
        <begin position="1"/>
        <end position="112"/>
    </location>
</feature>
<dbReference type="InterPro" id="IPR011006">
    <property type="entry name" value="CheY-like_superfamily"/>
</dbReference>
<reference evidence="4" key="1">
    <citation type="submission" date="2022-03" db="EMBL/GenBank/DDBJ databases">
        <title>Streptomyces 7R015 and 7R016 isolated from Barleria lupulina in Thailand.</title>
        <authorList>
            <person name="Kanchanasin P."/>
            <person name="Phongsopitanun W."/>
            <person name="Tanasupawat S."/>
        </authorList>
    </citation>
    <scope>NUCLEOTIDE SEQUENCE</scope>
    <source>
        <strain evidence="4">7R016</strain>
    </source>
</reference>
<dbReference type="SUPFAM" id="SSF52091">
    <property type="entry name" value="SpoIIaa-like"/>
    <property type="match status" value="1"/>
</dbReference>
<dbReference type="Gene3D" id="1.10.10.10">
    <property type="entry name" value="Winged helix-like DNA-binding domain superfamily/Winged helix DNA-binding domain"/>
    <property type="match status" value="1"/>
</dbReference>
<feature type="compositionally biased region" description="Low complexity" evidence="1">
    <location>
        <begin position="107"/>
        <end position="123"/>
    </location>
</feature>
<protein>
    <submittedName>
        <fullName evidence="4">ANTAR domain-containing protein</fullName>
    </submittedName>
</protein>
<name>A0ABS9XWM3_9ACTN</name>
<dbReference type="InterPro" id="IPR002645">
    <property type="entry name" value="STAS_dom"/>
</dbReference>
<feature type="domain" description="ANTAR" evidence="3">
    <location>
        <begin position="154"/>
        <end position="215"/>
    </location>
</feature>
<accession>A0ABS9XWM3</accession>
<dbReference type="InterPro" id="IPR036513">
    <property type="entry name" value="STAS_dom_sf"/>
</dbReference>
<organism evidence="4 5">
    <name type="scientific">Streptomyces spinosisporus</name>
    <dbReference type="NCBI Taxonomy" id="2927582"/>
    <lineage>
        <taxon>Bacteria</taxon>
        <taxon>Bacillati</taxon>
        <taxon>Actinomycetota</taxon>
        <taxon>Actinomycetes</taxon>
        <taxon>Kitasatosporales</taxon>
        <taxon>Streptomycetaceae</taxon>
        <taxon>Streptomyces</taxon>
    </lineage>
</organism>
<dbReference type="Proteomes" id="UP001165270">
    <property type="component" value="Unassembled WGS sequence"/>
</dbReference>
<dbReference type="RefSeq" id="WP_242713808.1">
    <property type="nucleotide sequence ID" value="NZ_JALDAX010000037.1"/>
</dbReference>
<dbReference type="PROSITE" id="PS50801">
    <property type="entry name" value="STAS"/>
    <property type="match status" value="1"/>
</dbReference>